<comment type="caution">
    <text evidence="2">The sequence shown here is derived from an EMBL/GenBank/DDBJ whole genome shotgun (WGS) entry which is preliminary data.</text>
</comment>
<name>A0A8E2QFS7_9GAMM</name>
<dbReference type="RefSeq" id="WP_102827881.1">
    <property type="nucleotide sequence ID" value="NZ_CP065721.1"/>
</dbReference>
<organism evidence="2 3">
    <name type="scientific">Stutzerimonas degradans</name>
    <dbReference type="NCBI Taxonomy" id="2968968"/>
    <lineage>
        <taxon>Bacteria</taxon>
        <taxon>Pseudomonadati</taxon>
        <taxon>Pseudomonadota</taxon>
        <taxon>Gammaproteobacteria</taxon>
        <taxon>Pseudomonadales</taxon>
        <taxon>Pseudomonadaceae</taxon>
        <taxon>Stutzerimonas</taxon>
    </lineage>
</organism>
<dbReference type="GO" id="GO:0016301">
    <property type="term" value="F:kinase activity"/>
    <property type="evidence" value="ECO:0007669"/>
    <property type="project" value="UniProtKB-KW"/>
</dbReference>
<dbReference type="Proteomes" id="UP000235881">
    <property type="component" value="Unassembled WGS sequence"/>
</dbReference>
<dbReference type="Pfam" id="PF08668">
    <property type="entry name" value="HDOD"/>
    <property type="match status" value="1"/>
</dbReference>
<sequence>MTTTTSLPRSIPAWIKLLDDSPLPAFATVHESVRRALRDNSQSMRQIAERVQPSPVLALSFIREANRHGGDGQPAENLETALSRIGVERAERLLDRIPATATADMPPALRQMVLISRHASQQASGLFAGRLARLWQDIHWGSLLFLSPVWALLAARPQLFEAWEQRVLVSGEPLQRVEQQLLGVPLLELCLKIAEHWHLPDWIIQGYRLLGGNRRLLVKALHIARDNTHPLQQQQRLDADPELRRWLTLPSNTIVLANGLALAAHHSWSGVHSLRWQQLIGLYLQLPMAQVQQLVHQQAVDSARAIGPTDLWHPAQGLLWPWDSRFQHKKTGTASVPDAEALARWRDCCRELLSAPSPFTNVHQLTACARTALVSIGMQRVLLMLLDRKNQRLVTQQDVGLPEHAARLILDPQHSQVLRRLLEKPAQLHLQPDNIATFSALLPGTLKALFAGEHLLLRSLGSNGRVLMLLIADQDNAALSAPTLQAFDKTAQCIERALGNFSKRGS</sequence>
<keyword evidence="2" id="KW-0808">Transferase</keyword>
<reference evidence="2 3" key="1">
    <citation type="submission" date="2018-01" db="EMBL/GenBank/DDBJ databases">
        <title>Denitrification phenotypes of diverse strains of Pseudomonas stutzeri.</title>
        <authorList>
            <person name="Milligan D.A."/>
            <person name="Bergaust L."/>
            <person name="Bakken L.R."/>
            <person name="Frostegard A."/>
        </authorList>
    </citation>
    <scope>NUCLEOTIDE SEQUENCE [LARGE SCALE GENOMIC DNA]</scope>
    <source>
        <strain evidence="2 3">DSM 50238</strain>
    </source>
</reference>
<evidence type="ECO:0000313" key="3">
    <source>
        <dbReference type="Proteomes" id="UP000235881"/>
    </source>
</evidence>
<feature type="domain" description="HDOD" evidence="1">
    <location>
        <begin position="23"/>
        <end position="213"/>
    </location>
</feature>
<evidence type="ECO:0000259" key="1">
    <source>
        <dbReference type="PROSITE" id="PS51833"/>
    </source>
</evidence>
<dbReference type="SUPFAM" id="SSF109604">
    <property type="entry name" value="HD-domain/PDEase-like"/>
    <property type="match status" value="1"/>
</dbReference>
<dbReference type="EMBL" id="POUK01000002">
    <property type="protein sequence ID" value="PNF77145.1"/>
    <property type="molecule type" value="Genomic_DNA"/>
</dbReference>
<dbReference type="PROSITE" id="PS51833">
    <property type="entry name" value="HDOD"/>
    <property type="match status" value="1"/>
</dbReference>
<evidence type="ECO:0000313" key="2">
    <source>
        <dbReference type="EMBL" id="PNF77145.1"/>
    </source>
</evidence>
<dbReference type="AlphaFoldDB" id="A0A8E2QFS7"/>
<keyword evidence="3" id="KW-1185">Reference proteome</keyword>
<dbReference type="InterPro" id="IPR013976">
    <property type="entry name" value="HDOD"/>
</dbReference>
<accession>A0A8E2QFS7</accession>
<protein>
    <submittedName>
        <fullName evidence="2">Histidine kinase</fullName>
    </submittedName>
</protein>
<dbReference type="Gene3D" id="1.10.3210.10">
    <property type="entry name" value="Hypothetical protein af1432"/>
    <property type="match status" value="1"/>
</dbReference>
<proteinExistence type="predicted"/>
<gene>
    <name evidence="2" type="ORF">CXK95_05515</name>
</gene>
<keyword evidence="2" id="KW-0418">Kinase</keyword>